<evidence type="ECO:0000313" key="1">
    <source>
        <dbReference type="EMBL" id="GLH99341.1"/>
    </source>
</evidence>
<dbReference type="EMBL" id="BSDI01000022">
    <property type="protein sequence ID" value="GLH99341.1"/>
    <property type="molecule type" value="Genomic_DNA"/>
</dbReference>
<evidence type="ECO:0000313" key="2">
    <source>
        <dbReference type="Proteomes" id="UP001144280"/>
    </source>
</evidence>
<gene>
    <name evidence="1" type="ORF">Pa4123_46160</name>
</gene>
<evidence type="ECO:0008006" key="3">
    <source>
        <dbReference type="Google" id="ProtNLM"/>
    </source>
</evidence>
<protein>
    <recommendedName>
        <fullName evidence="3">Lipoprotein</fullName>
    </recommendedName>
</protein>
<dbReference type="Proteomes" id="UP001144280">
    <property type="component" value="Unassembled WGS sequence"/>
</dbReference>
<accession>A0ABQ5QXS3</accession>
<reference evidence="1" key="1">
    <citation type="submission" date="2022-12" db="EMBL/GenBank/DDBJ databases">
        <title>New Phytohabitans aurantiacus sp. RD004123 nov., an actinomycete isolated from soil.</title>
        <authorList>
            <person name="Triningsih D.W."/>
            <person name="Harunari E."/>
            <person name="Igarashi Y."/>
        </authorList>
    </citation>
    <scope>NUCLEOTIDE SEQUENCE</scope>
    <source>
        <strain evidence="1">RD004123</strain>
    </source>
</reference>
<dbReference type="SUPFAM" id="SSF82171">
    <property type="entry name" value="DPP6 N-terminal domain-like"/>
    <property type="match status" value="1"/>
</dbReference>
<organism evidence="1 2">
    <name type="scientific">Phytohabitans aurantiacus</name>
    <dbReference type="NCBI Taxonomy" id="3016789"/>
    <lineage>
        <taxon>Bacteria</taxon>
        <taxon>Bacillati</taxon>
        <taxon>Actinomycetota</taxon>
        <taxon>Actinomycetes</taxon>
        <taxon>Micromonosporales</taxon>
        <taxon>Micromonosporaceae</taxon>
    </lineage>
</organism>
<proteinExistence type="predicted"/>
<name>A0ABQ5QXS3_9ACTN</name>
<keyword evidence="2" id="KW-1185">Reference proteome</keyword>
<comment type="caution">
    <text evidence="1">The sequence shown here is derived from an EMBL/GenBank/DDBJ whole genome shotgun (WGS) entry which is preliminary data.</text>
</comment>
<sequence length="336" mass="35079">MLTTALAGVTALAALVAVPLVLRPTPGPDPAAPATVPAQRMYVYGFGGGGLEGIRRPTKLDDKDGGVGVRVPEGLVEITDSGPVLLNDNPDLDMMQDSVVGLPDGRVVVFGAWDRSDGATKPDGTAVMDMRYTLVVLDKDGQTTTKRDLGAANGTTRMPGVTGDAAYILRGERLVRHDLATGTEADVPAASRISQYLAQNWQLVAVGGGRAILEKGENLGTLAKVVNLDGSGADSAGIRVCGSNCDLIGLIRLSPDGRHIAHAYPTGAGKTRLVVSDLNTGREVVGRDFDGRVQFGGLGLMAWADDDTLRLGRVVAPEKDGAYDLKDVLSVETVKI</sequence>